<protein>
    <submittedName>
        <fullName evidence="1">Uncharacterized protein</fullName>
    </submittedName>
</protein>
<dbReference type="EMBL" id="VSSQ01000012">
    <property type="protein sequence ID" value="MPL60406.1"/>
    <property type="molecule type" value="Genomic_DNA"/>
</dbReference>
<gene>
    <name evidence="1" type="ORF">SDC9_05967</name>
</gene>
<organism evidence="1">
    <name type="scientific">bioreactor metagenome</name>
    <dbReference type="NCBI Taxonomy" id="1076179"/>
    <lineage>
        <taxon>unclassified sequences</taxon>
        <taxon>metagenomes</taxon>
        <taxon>ecological metagenomes</taxon>
    </lineage>
</organism>
<proteinExistence type="predicted"/>
<name>A0A644T0K8_9ZZZZ</name>
<dbReference type="AlphaFoldDB" id="A0A644T0K8"/>
<sequence>MEEYILKRVFILALGLMFALHITAFAEINKSVGDYYTNIESSYQLCKNEPNDKSCILSVQV</sequence>
<comment type="caution">
    <text evidence="1">The sequence shown here is derived from an EMBL/GenBank/DDBJ whole genome shotgun (WGS) entry which is preliminary data.</text>
</comment>
<accession>A0A644T0K8</accession>
<reference evidence="1" key="1">
    <citation type="submission" date="2019-08" db="EMBL/GenBank/DDBJ databases">
        <authorList>
            <person name="Kucharzyk K."/>
            <person name="Murdoch R.W."/>
            <person name="Higgins S."/>
            <person name="Loffler F."/>
        </authorList>
    </citation>
    <scope>NUCLEOTIDE SEQUENCE</scope>
</reference>
<evidence type="ECO:0000313" key="1">
    <source>
        <dbReference type="EMBL" id="MPL60406.1"/>
    </source>
</evidence>